<evidence type="ECO:0000256" key="10">
    <source>
        <dbReference type="ARBA" id="ARBA00023136"/>
    </source>
</evidence>
<dbReference type="OrthoDB" id="3666358at2"/>
<gene>
    <name evidence="15" type="ORF">SAMN05216215_104333</name>
</gene>
<comment type="subcellular location">
    <subcellularLocation>
        <location evidence="2">Cell membrane</location>
    </subcellularLocation>
</comment>
<name>A0A1H3PQ48_9PSEU</name>
<dbReference type="InterPro" id="IPR004358">
    <property type="entry name" value="Sig_transdc_His_kin-like_C"/>
</dbReference>
<evidence type="ECO:0000256" key="11">
    <source>
        <dbReference type="SAM" id="MobiDB-lite"/>
    </source>
</evidence>
<dbReference type="Pfam" id="PF02518">
    <property type="entry name" value="HATPase_c"/>
    <property type="match status" value="1"/>
</dbReference>
<dbReference type="SMART" id="SM00388">
    <property type="entry name" value="HisKA"/>
    <property type="match status" value="1"/>
</dbReference>
<evidence type="ECO:0000313" key="15">
    <source>
        <dbReference type="EMBL" id="SDZ03035.1"/>
    </source>
</evidence>
<dbReference type="PRINTS" id="PR00344">
    <property type="entry name" value="BCTRLSENSOR"/>
</dbReference>
<feature type="domain" description="Histidine kinase" evidence="13">
    <location>
        <begin position="235"/>
        <end position="455"/>
    </location>
</feature>
<feature type="domain" description="HAMP" evidence="14">
    <location>
        <begin position="177"/>
        <end position="227"/>
    </location>
</feature>
<accession>A0A1H3PQ48</accession>
<feature type="transmembrane region" description="Helical" evidence="12">
    <location>
        <begin position="156"/>
        <end position="176"/>
    </location>
</feature>
<keyword evidence="5" id="KW-0808">Transferase</keyword>
<keyword evidence="6 12" id="KW-0812">Transmembrane</keyword>
<dbReference type="STRING" id="418495.SAMN05216215_104333"/>
<dbReference type="Gene3D" id="1.10.287.130">
    <property type="match status" value="1"/>
</dbReference>
<dbReference type="CDD" id="cd00082">
    <property type="entry name" value="HisKA"/>
    <property type="match status" value="1"/>
</dbReference>
<evidence type="ECO:0000256" key="5">
    <source>
        <dbReference type="ARBA" id="ARBA00022679"/>
    </source>
</evidence>
<dbReference type="PANTHER" id="PTHR45436">
    <property type="entry name" value="SENSOR HISTIDINE KINASE YKOH"/>
    <property type="match status" value="1"/>
</dbReference>
<comment type="catalytic activity">
    <reaction evidence="1">
        <text>ATP + protein L-histidine = ADP + protein N-phospho-L-histidine.</text>
        <dbReference type="EC" id="2.7.13.3"/>
    </reaction>
</comment>
<feature type="region of interest" description="Disordered" evidence="11">
    <location>
        <begin position="459"/>
        <end position="481"/>
    </location>
</feature>
<evidence type="ECO:0000256" key="7">
    <source>
        <dbReference type="ARBA" id="ARBA00022777"/>
    </source>
</evidence>
<evidence type="ECO:0000256" key="3">
    <source>
        <dbReference type="ARBA" id="ARBA00012438"/>
    </source>
</evidence>
<dbReference type="Gene3D" id="3.30.565.10">
    <property type="entry name" value="Histidine kinase-like ATPase, C-terminal domain"/>
    <property type="match status" value="1"/>
</dbReference>
<dbReference type="RefSeq" id="WP_093273461.1">
    <property type="nucleotide sequence ID" value="NZ_FNOK01000043.1"/>
</dbReference>
<dbReference type="PROSITE" id="PS50885">
    <property type="entry name" value="HAMP"/>
    <property type="match status" value="1"/>
</dbReference>
<organism evidence="15 16">
    <name type="scientific">Saccharopolyspora shandongensis</name>
    <dbReference type="NCBI Taxonomy" id="418495"/>
    <lineage>
        <taxon>Bacteria</taxon>
        <taxon>Bacillati</taxon>
        <taxon>Actinomycetota</taxon>
        <taxon>Actinomycetes</taxon>
        <taxon>Pseudonocardiales</taxon>
        <taxon>Pseudonocardiaceae</taxon>
        <taxon>Saccharopolyspora</taxon>
    </lineage>
</organism>
<dbReference type="GO" id="GO:0000155">
    <property type="term" value="F:phosphorelay sensor kinase activity"/>
    <property type="evidence" value="ECO:0007669"/>
    <property type="project" value="InterPro"/>
</dbReference>
<dbReference type="EC" id="2.7.13.3" evidence="3"/>
<dbReference type="EMBL" id="FNOK01000043">
    <property type="protein sequence ID" value="SDZ03035.1"/>
    <property type="molecule type" value="Genomic_DNA"/>
</dbReference>
<dbReference type="InterPro" id="IPR050428">
    <property type="entry name" value="TCS_sensor_his_kinase"/>
</dbReference>
<dbReference type="Proteomes" id="UP000199529">
    <property type="component" value="Unassembled WGS sequence"/>
</dbReference>
<evidence type="ECO:0000256" key="6">
    <source>
        <dbReference type="ARBA" id="ARBA00022692"/>
    </source>
</evidence>
<evidence type="ECO:0000313" key="16">
    <source>
        <dbReference type="Proteomes" id="UP000199529"/>
    </source>
</evidence>
<dbReference type="InterPro" id="IPR005467">
    <property type="entry name" value="His_kinase_dom"/>
</dbReference>
<dbReference type="InterPro" id="IPR036097">
    <property type="entry name" value="HisK_dim/P_sf"/>
</dbReference>
<evidence type="ECO:0000259" key="14">
    <source>
        <dbReference type="PROSITE" id="PS50885"/>
    </source>
</evidence>
<reference evidence="16" key="1">
    <citation type="submission" date="2016-10" db="EMBL/GenBank/DDBJ databases">
        <authorList>
            <person name="Varghese N."/>
            <person name="Submissions S."/>
        </authorList>
    </citation>
    <scope>NUCLEOTIDE SEQUENCE [LARGE SCALE GENOMIC DNA]</scope>
    <source>
        <strain evidence="16">CGMCC 4.3530</strain>
    </source>
</reference>
<dbReference type="SMART" id="SM00387">
    <property type="entry name" value="HATPase_c"/>
    <property type="match status" value="1"/>
</dbReference>
<keyword evidence="10 12" id="KW-0472">Membrane</keyword>
<dbReference type="InterPro" id="IPR003594">
    <property type="entry name" value="HATPase_dom"/>
</dbReference>
<dbReference type="InterPro" id="IPR003660">
    <property type="entry name" value="HAMP_dom"/>
</dbReference>
<keyword evidence="4" id="KW-0597">Phosphoprotein</keyword>
<dbReference type="AlphaFoldDB" id="A0A1H3PQ48"/>
<evidence type="ECO:0000256" key="1">
    <source>
        <dbReference type="ARBA" id="ARBA00000085"/>
    </source>
</evidence>
<feature type="transmembrane region" description="Helical" evidence="12">
    <location>
        <begin position="20"/>
        <end position="45"/>
    </location>
</feature>
<dbReference type="InterPro" id="IPR036890">
    <property type="entry name" value="HATPase_C_sf"/>
</dbReference>
<dbReference type="Pfam" id="PF00512">
    <property type="entry name" value="HisKA"/>
    <property type="match status" value="1"/>
</dbReference>
<evidence type="ECO:0000256" key="8">
    <source>
        <dbReference type="ARBA" id="ARBA00022989"/>
    </source>
</evidence>
<sequence length="481" mass="51280">MMLRLRRWWHRRTIQFRTSVVAAVVAVIGLGVVAHVSTGVVSWLLMDSVDADLQRTATATANRLAAGASPTAVGAPDIRVLDTSGMPLDGLPESGLQGWQIDELRAGDGVIDFEPPAELHRWRGVVVPDPAGRPLLVATGARLVGFTDTAGKTGRLLGFGSIFAAALVGLATWLVVRRSLRPVERMRIAAAGLPEGERLPVPEAVDEIRALAEELNTMLARRDADTERLRRFTGDAAHELRNPVASIRAQAEVAVMHPDPELAHETLQDIAHEAQRLSVLVESLLSLARAERGAVAPGQPVDIGTAVRAAANRLELPGSPGLGPRIEVEVPARPVLVLADPAELSTVLDNIVGNALRYTRTLVRVSVFADGMGSSGVGWVRLVVDDDGPGIPVEHRERVFDRFHRVESDRARSTGGAGLGLALAAEAVRRRGGTVRAAESPDGGARVVARWPRYAADSWADAPRDGADRGDLDTAAKRSSP</sequence>
<evidence type="ECO:0000256" key="9">
    <source>
        <dbReference type="ARBA" id="ARBA00023012"/>
    </source>
</evidence>
<evidence type="ECO:0000256" key="4">
    <source>
        <dbReference type="ARBA" id="ARBA00022553"/>
    </source>
</evidence>
<keyword evidence="7 15" id="KW-0418">Kinase</keyword>
<dbReference type="PANTHER" id="PTHR45436:SF5">
    <property type="entry name" value="SENSOR HISTIDINE KINASE TRCS"/>
    <property type="match status" value="1"/>
</dbReference>
<dbReference type="SUPFAM" id="SSF55874">
    <property type="entry name" value="ATPase domain of HSP90 chaperone/DNA topoisomerase II/histidine kinase"/>
    <property type="match status" value="1"/>
</dbReference>
<dbReference type="InterPro" id="IPR003661">
    <property type="entry name" value="HisK_dim/P_dom"/>
</dbReference>
<keyword evidence="9" id="KW-0902">Two-component regulatory system</keyword>
<dbReference type="Gene3D" id="6.10.340.10">
    <property type="match status" value="1"/>
</dbReference>
<keyword evidence="16" id="KW-1185">Reference proteome</keyword>
<dbReference type="SUPFAM" id="SSF47384">
    <property type="entry name" value="Homodimeric domain of signal transducing histidine kinase"/>
    <property type="match status" value="1"/>
</dbReference>
<evidence type="ECO:0000256" key="2">
    <source>
        <dbReference type="ARBA" id="ARBA00004236"/>
    </source>
</evidence>
<evidence type="ECO:0000256" key="12">
    <source>
        <dbReference type="SAM" id="Phobius"/>
    </source>
</evidence>
<evidence type="ECO:0000259" key="13">
    <source>
        <dbReference type="PROSITE" id="PS50109"/>
    </source>
</evidence>
<keyword evidence="8 12" id="KW-1133">Transmembrane helix</keyword>
<protein>
    <recommendedName>
        <fullName evidence="3">histidine kinase</fullName>
        <ecNumber evidence="3">2.7.13.3</ecNumber>
    </recommendedName>
</protein>
<dbReference type="GO" id="GO:0005886">
    <property type="term" value="C:plasma membrane"/>
    <property type="evidence" value="ECO:0007669"/>
    <property type="project" value="UniProtKB-SubCell"/>
</dbReference>
<proteinExistence type="predicted"/>
<dbReference type="PROSITE" id="PS50109">
    <property type="entry name" value="HIS_KIN"/>
    <property type="match status" value="1"/>
</dbReference>
<feature type="compositionally biased region" description="Basic and acidic residues" evidence="11">
    <location>
        <begin position="462"/>
        <end position="481"/>
    </location>
</feature>